<evidence type="ECO:0000313" key="3">
    <source>
        <dbReference type="Proteomes" id="UP000479710"/>
    </source>
</evidence>
<dbReference type="Proteomes" id="UP000479710">
    <property type="component" value="Unassembled WGS sequence"/>
</dbReference>
<feature type="compositionally biased region" description="Acidic residues" evidence="1">
    <location>
        <begin position="24"/>
        <end position="33"/>
    </location>
</feature>
<organism evidence="2 3">
    <name type="scientific">Oryza meyeriana var. granulata</name>
    <dbReference type="NCBI Taxonomy" id="110450"/>
    <lineage>
        <taxon>Eukaryota</taxon>
        <taxon>Viridiplantae</taxon>
        <taxon>Streptophyta</taxon>
        <taxon>Embryophyta</taxon>
        <taxon>Tracheophyta</taxon>
        <taxon>Spermatophyta</taxon>
        <taxon>Magnoliopsida</taxon>
        <taxon>Liliopsida</taxon>
        <taxon>Poales</taxon>
        <taxon>Poaceae</taxon>
        <taxon>BOP clade</taxon>
        <taxon>Oryzoideae</taxon>
        <taxon>Oryzeae</taxon>
        <taxon>Oryzinae</taxon>
        <taxon>Oryza</taxon>
        <taxon>Oryza meyeriana</taxon>
    </lineage>
</organism>
<gene>
    <name evidence="2" type="ORF">E2562_002871</name>
</gene>
<feature type="region of interest" description="Disordered" evidence="1">
    <location>
        <begin position="1"/>
        <end position="58"/>
    </location>
</feature>
<evidence type="ECO:0000313" key="2">
    <source>
        <dbReference type="EMBL" id="KAF0890514.1"/>
    </source>
</evidence>
<name>A0A6G1BS26_9ORYZ</name>
<dbReference type="EMBL" id="SPHZ02000011">
    <property type="protein sequence ID" value="KAF0890514.1"/>
    <property type="molecule type" value="Genomic_DNA"/>
</dbReference>
<accession>A0A6G1BS26</accession>
<evidence type="ECO:0000256" key="1">
    <source>
        <dbReference type="SAM" id="MobiDB-lite"/>
    </source>
</evidence>
<feature type="non-terminal residue" evidence="2">
    <location>
        <position position="71"/>
    </location>
</feature>
<dbReference type="AlphaFoldDB" id="A0A6G1BS26"/>
<protein>
    <submittedName>
        <fullName evidence="2">Uncharacterized protein</fullName>
    </submittedName>
</protein>
<reference evidence="2 3" key="1">
    <citation type="submission" date="2019-11" db="EMBL/GenBank/DDBJ databases">
        <title>Whole genome sequence of Oryza granulata.</title>
        <authorList>
            <person name="Li W."/>
        </authorList>
    </citation>
    <scope>NUCLEOTIDE SEQUENCE [LARGE SCALE GENOMIC DNA]</scope>
    <source>
        <strain evidence="3">cv. Menghai</strain>
        <tissue evidence="2">Leaf</tissue>
    </source>
</reference>
<keyword evidence="3" id="KW-1185">Reference proteome</keyword>
<comment type="caution">
    <text evidence="2">The sequence shown here is derived from an EMBL/GenBank/DDBJ whole genome shotgun (WGS) entry which is preliminary data.</text>
</comment>
<sequence length="71" mass="7894">MTMAEPTVMTMMNRRKRRGAGVDENGDADDDDGERTKALEGYGLTSGKIDDDEDWHGSWGTQRRLANATMT</sequence>
<proteinExistence type="predicted"/>